<organism evidence="1 2">
    <name type="scientific">Alkalimonas collagenimarina</name>
    <dbReference type="NCBI Taxonomy" id="400390"/>
    <lineage>
        <taxon>Bacteria</taxon>
        <taxon>Pseudomonadati</taxon>
        <taxon>Pseudomonadota</taxon>
        <taxon>Gammaproteobacteria</taxon>
        <taxon>Alkalimonas</taxon>
    </lineage>
</organism>
<accession>A0ABT9H1M2</accession>
<sequence>MPKWLKILSFDVFSSGAGVMDQDEFERELLDLIDHHKEFRIHDNGTISMNLENPEAQKRLIEEVRKFENFEVVGRV</sequence>
<gene>
    <name evidence="1" type="ORF">Q3O60_13555</name>
</gene>
<protein>
    <submittedName>
        <fullName evidence="1">Uncharacterized protein</fullName>
    </submittedName>
</protein>
<evidence type="ECO:0000313" key="2">
    <source>
        <dbReference type="Proteomes" id="UP001231616"/>
    </source>
</evidence>
<name>A0ABT9H1M2_9GAMM</name>
<comment type="caution">
    <text evidence="1">The sequence shown here is derived from an EMBL/GenBank/DDBJ whole genome shotgun (WGS) entry which is preliminary data.</text>
</comment>
<evidence type="ECO:0000313" key="1">
    <source>
        <dbReference type="EMBL" id="MDP4537213.1"/>
    </source>
</evidence>
<reference evidence="1 2" key="1">
    <citation type="submission" date="2023-08" db="EMBL/GenBank/DDBJ databases">
        <authorList>
            <person name="Joshi A."/>
            <person name="Thite S."/>
        </authorList>
    </citation>
    <scope>NUCLEOTIDE SEQUENCE [LARGE SCALE GENOMIC DNA]</scope>
    <source>
        <strain evidence="1 2">AC40</strain>
    </source>
</reference>
<dbReference type="EMBL" id="JAUZVZ010000021">
    <property type="protein sequence ID" value="MDP4537213.1"/>
    <property type="molecule type" value="Genomic_DNA"/>
</dbReference>
<proteinExistence type="predicted"/>
<dbReference type="Proteomes" id="UP001231616">
    <property type="component" value="Unassembled WGS sequence"/>
</dbReference>
<keyword evidence="2" id="KW-1185">Reference proteome</keyword>
<dbReference type="RefSeq" id="WP_305894476.1">
    <property type="nucleotide sequence ID" value="NZ_JAUZVZ010000021.1"/>
</dbReference>